<dbReference type="SUPFAM" id="SSF56784">
    <property type="entry name" value="HAD-like"/>
    <property type="match status" value="1"/>
</dbReference>
<gene>
    <name evidence="3" type="ORF">PC9H_002314</name>
</gene>
<dbReference type="Gene3D" id="3.40.50.1000">
    <property type="entry name" value="HAD superfamily/HAD-like"/>
    <property type="match status" value="1"/>
</dbReference>
<organism evidence="3 4">
    <name type="scientific">Pleurotus ostreatus</name>
    <name type="common">Oyster mushroom</name>
    <name type="synonym">White-rot fungus</name>
    <dbReference type="NCBI Taxonomy" id="5322"/>
    <lineage>
        <taxon>Eukaryota</taxon>
        <taxon>Fungi</taxon>
        <taxon>Dikarya</taxon>
        <taxon>Basidiomycota</taxon>
        <taxon>Agaricomycotina</taxon>
        <taxon>Agaricomycetes</taxon>
        <taxon>Agaricomycetidae</taxon>
        <taxon>Agaricales</taxon>
        <taxon>Pleurotineae</taxon>
        <taxon>Pleurotaceae</taxon>
        <taxon>Pleurotus</taxon>
    </lineage>
</organism>
<feature type="domain" description="FCP1 homology" evidence="2">
    <location>
        <begin position="259"/>
        <end position="459"/>
    </location>
</feature>
<dbReference type="RefSeq" id="XP_036625601.1">
    <property type="nucleotide sequence ID" value="XM_036771955.1"/>
</dbReference>
<evidence type="ECO:0000313" key="4">
    <source>
        <dbReference type="Proteomes" id="UP000623687"/>
    </source>
</evidence>
<comment type="caution">
    <text evidence="3">The sequence shown here is derived from an EMBL/GenBank/DDBJ whole genome shotgun (WGS) entry which is preliminary data.</text>
</comment>
<dbReference type="EMBL" id="JACETU010000011">
    <property type="protein sequence ID" value="KAF7416054.1"/>
    <property type="molecule type" value="Genomic_DNA"/>
</dbReference>
<dbReference type="AlphaFoldDB" id="A0A8H7DM45"/>
<keyword evidence="4" id="KW-1185">Reference proteome</keyword>
<dbReference type="SMART" id="SM00577">
    <property type="entry name" value="CPDc"/>
    <property type="match status" value="1"/>
</dbReference>
<proteinExistence type="predicted"/>
<feature type="compositionally biased region" description="Basic and acidic residues" evidence="1">
    <location>
        <begin position="136"/>
        <end position="149"/>
    </location>
</feature>
<evidence type="ECO:0000256" key="1">
    <source>
        <dbReference type="SAM" id="MobiDB-lite"/>
    </source>
</evidence>
<dbReference type="InterPro" id="IPR050365">
    <property type="entry name" value="TIM50"/>
</dbReference>
<evidence type="ECO:0000313" key="3">
    <source>
        <dbReference type="EMBL" id="KAF7416054.1"/>
    </source>
</evidence>
<protein>
    <recommendedName>
        <fullName evidence="2">FCP1 homology domain-containing protein</fullName>
    </recommendedName>
</protein>
<feature type="region of interest" description="Disordered" evidence="1">
    <location>
        <begin position="35"/>
        <end position="246"/>
    </location>
</feature>
<feature type="region of interest" description="Disordered" evidence="1">
    <location>
        <begin position="279"/>
        <end position="299"/>
    </location>
</feature>
<feature type="compositionally biased region" description="Basic residues" evidence="1">
    <location>
        <begin position="593"/>
        <end position="604"/>
    </location>
</feature>
<reference evidence="3" key="1">
    <citation type="submission" date="2019-07" db="EMBL/GenBank/DDBJ databases">
        <authorList>
            <person name="Palmer J.M."/>
        </authorList>
    </citation>
    <scope>NUCLEOTIDE SEQUENCE</scope>
    <source>
        <strain evidence="3">PC9</strain>
    </source>
</reference>
<dbReference type="VEuPathDB" id="FungiDB:PC9H_002314"/>
<dbReference type="Proteomes" id="UP000623687">
    <property type="component" value="Unassembled WGS sequence"/>
</dbReference>
<feature type="compositionally biased region" description="Basic and acidic residues" evidence="1">
    <location>
        <begin position="62"/>
        <end position="102"/>
    </location>
</feature>
<name>A0A8H7DM45_PLEOS</name>
<feature type="region of interest" description="Disordered" evidence="1">
    <location>
        <begin position="495"/>
        <end position="543"/>
    </location>
</feature>
<feature type="compositionally biased region" description="Low complexity" evidence="1">
    <location>
        <begin position="512"/>
        <end position="521"/>
    </location>
</feature>
<feature type="compositionally biased region" description="Basic and acidic residues" evidence="1">
    <location>
        <begin position="119"/>
        <end position="129"/>
    </location>
</feature>
<sequence length="612" mass="68992">MLQFSSCLNLVKKARLRKFAGSALVMPKRHQEDVEVDAYRPRPRRAYQQEGDSYSSYGRARGYRDQRGGETERREGSSRRRHDEDDRHWRPRHGDRDYRCRDSGSGTYRTTRSYHSTQTRRDRSPDRPSTRRHTHRDTPPRSEHGRERGTTPTQPASHRQLLPREPAADRISRSRPPFLAPSIPPREPAKDRMVRNLPPRPAEERRAKSSSPPRHKSRLPPREPAADRAPPSQAPVKEQEPTSHYLDVTLKPSVTLSQPTDLRKLLVLDLNGTLVLRSPYKPPSKGSTHNPYANPHAPRPLRTVLPRPFLPSFREYLFHPRTKEWLDTMVWSSAQPHSVEDMVDRAFCDPELAGAKNKDELVSSGRLVAVWARDTLGLPSNMYFQKTQTTKNLETLWKHFQGSEGVQHSASSTLLLDDSPLKARLQPWNHLCVKEYTSETRLADLQVVSEDSAPSYDINTYNNLDLTLLAVIGALDAIKWEANVAGWVRSGGLSLKGADSAEPSRAENSQLPSKSRSASPVAVPPPSSPPSSSPLASPVEVEHTAEERVAGGMWFEESSNVIAWATRGLSALRELGLEVVTGIVPVEGEERKKLKKKDKKKDRKMKLEALPA</sequence>
<evidence type="ECO:0000259" key="2">
    <source>
        <dbReference type="PROSITE" id="PS50969"/>
    </source>
</evidence>
<dbReference type="InterPro" id="IPR004274">
    <property type="entry name" value="FCP1_dom"/>
</dbReference>
<accession>A0A8H7DM45</accession>
<feature type="region of interest" description="Disordered" evidence="1">
    <location>
        <begin position="590"/>
        <end position="612"/>
    </location>
</feature>
<dbReference type="Pfam" id="PF03031">
    <property type="entry name" value="NIF"/>
    <property type="match status" value="1"/>
</dbReference>
<dbReference type="InterPro" id="IPR023214">
    <property type="entry name" value="HAD_sf"/>
</dbReference>
<dbReference type="PROSITE" id="PS50969">
    <property type="entry name" value="FCP1"/>
    <property type="match status" value="1"/>
</dbReference>
<feature type="compositionally biased region" description="Pro residues" evidence="1">
    <location>
        <begin position="522"/>
        <end position="532"/>
    </location>
</feature>
<feature type="compositionally biased region" description="Polar residues" evidence="1">
    <location>
        <begin position="104"/>
        <end position="117"/>
    </location>
</feature>
<dbReference type="PANTHER" id="PTHR12210">
    <property type="entry name" value="DULLARD PROTEIN PHOSPHATASE"/>
    <property type="match status" value="1"/>
</dbReference>
<dbReference type="GeneID" id="59372155"/>
<dbReference type="InterPro" id="IPR036412">
    <property type="entry name" value="HAD-like_sf"/>
</dbReference>
<dbReference type="OrthoDB" id="1711508at2759"/>